<keyword evidence="9" id="KW-1185">Reference proteome</keyword>
<keyword evidence="3 6" id="KW-0812">Transmembrane</keyword>
<feature type="transmembrane region" description="Helical" evidence="6">
    <location>
        <begin position="34"/>
        <end position="57"/>
    </location>
</feature>
<evidence type="ECO:0000256" key="4">
    <source>
        <dbReference type="ARBA" id="ARBA00022989"/>
    </source>
</evidence>
<evidence type="ECO:0000256" key="6">
    <source>
        <dbReference type="SAM" id="Phobius"/>
    </source>
</evidence>
<evidence type="ECO:0000256" key="2">
    <source>
        <dbReference type="ARBA" id="ARBA00022475"/>
    </source>
</evidence>
<comment type="subcellular location">
    <subcellularLocation>
        <location evidence="1">Cell membrane</location>
        <topology evidence="1">Single-pass membrane protein</topology>
    </subcellularLocation>
</comment>
<keyword evidence="2" id="KW-1003">Cell membrane</keyword>
<keyword evidence="4 6" id="KW-1133">Transmembrane helix</keyword>
<proteinExistence type="predicted"/>
<organism evidence="8 9">
    <name type="scientific">Clostridium neuense</name>
    <dbReference type="NCBI Taxonomy" id="1728934"/>
    <lineage>
        <taxon>Bacteria</taxon>
        <taxon>Bacillati</taxon>
        <taxon>Bacillota</taxon>
        <taxon>Clostridia</taxon>
        <taxon>Eubacteriales</taxon>
        <taxon>Clostridiaceae</taxon>
        <taxon>Clostridium</taxon>
    </lineage>
</organism>
<keyword evidence="5 6" id="KW-0472">Membrane</keyword>
<protein>
    <submittedName>
        <fullName evidence="8">PspC domain-containing protein</fullName>
    </submittedName>
</protein>
<dbReference type="Pfam" id="PF04024">
    <property type="entry name" value="PspC"/>
    <property type="match status" value="1"/>
</dbReference>
<dbReference type="InterPro" id="IPR052027">
    <property type="entry name" value="PspC"/>
</dbReference>
<sequence length="63" mass="7024">MTKKLYLSSDDKKICGVCGGIAEYFDIDSTIVRILWILFIMAGGSGIIGYIICALVIPKNRYY</sequence>
<dbReference type="EMBL" id="JBJIAA010000003">
    <property type="protein sequence ID" value="MFL0249602.1"/>
    <property type="molecule type" value="Genomic_DNA"/>
</dbReference>
<accession>A0ABW8TBN0</accession>
<reference evidence="8 9" key="1">
    <citation type="submission" date="2024-11" db="EMBL/GenBank/DDBJ databases">
        <authorList>
            <person name="Heng Y.C."/>
            <person name="Lim A.C.H."/>
            <person name="Lee J.K.Y."/>
            <person name="Kittelmann S."/>
        </authorList>
    </citation>
    <scope>NUCLEOTIDE SEQUENCE [LARGE SCALE GENOMIC DNA]</scope>
    <source>
        <strain evidence="8 9">WILCCON 0114</strain>
    </source>
</reference>
<feature type="domain" description="Phage shock protein PspC N-terminal" evidence="7">
    <location>
        <begin position="3"/>
        <end position="59"/>
    </location>
</feature>
<name>A0ABW8TBN0_9CLOT</name>
<evidence type="ECO:0000256" key="5">
    <source>
        <dbReference type="ARBA" id="ARBA00023136"/>
    </source>
</evidence>
<gene>
    <name evidence="8" type="ORF">ACJDT4_04140</name>
</gene>
<dbReference type="RefSeq" id="WP_406786271.1">
    <property type="nucleotide sequence ID" value="NZ_JBJIAA010000003.1"/>
</dbReference>
<evidence type="ECO:0000313" key="8">
    <source>
        <dbReference type="EMBL" id="MFL0249602.1"/>
    </source>
</evidence>
<evidence type="ECO:0000259" key="7">
    <source>
        <dbReference type="Pfam" id="PF04024"/>
    </source>
</evidence>
<comment type="caution">
    <text evidence="8">The sequence shown here is derived from an EMBL/GenBank/DDBJ whole genome shotgun (WGS) entry which is preliminary data.</text>
</comment>
<dbReference type="PANTHER" id="PTHR33885:SF3">
    <property type="entry name" value="PHAGE SHOCK PROTEIN C"/>
    <property type="match status" value="1"/>
</dbReference>
<dbReference type="Proteomes" id="UP001623592">
    <property type="component" value="Unassembled WGS sequence"/>
</dbReference>
<evidence type="ECO:0000313" key="9">
    <source>
        <dbReference type="Proteomes" id="UP001623592"/>
    </source>
</evidence>
<dbReference type="InterPro" id="IPR007168">
    <property type="entry name" value="Phageshock_PspC_N"/>
</dbReference>
<evidence type="ECO:0000256" key="1">
    <source>
        <dbReference type="ARBA" id="ARBA00004162"/>
    </source>
</evidence>
<evidence type="ECO:0000256" key="3">
    <source>
        <dbReference type="ARBA" id="ARBA00022692"/>
    </source>
</evidence>
<dbReference type="PANTHER" id="PTHR33885">
    <property type="entry name" value="PHAGE SHOCK PROTEIN C"/>
    <property type="match status" value="1"/>
</dbReference>